<keyword evidence="3 5" id="KW-0375">Hydrogen ion transport</keyword>
<dbReference type="InterPro" id="IPR011989">
    <property type="entry name" value="ARM-like"/>
</dbReference>
<comment type="function">
    <text evidence="5">Subunit of the V1 complex of vacuolar(H+)-ATPase (V-ATPase), a multisubunit enzyme composed of a peripheral complex (V1) that hydrolyzes ATP and a membrane integral complex (V0) that translocates protons. V-ATPase is responsible for acidifying and maintaining the pH of intracellular compartments.</text>
</comment>
<sequence>MTIEAPPFQIDSGYLADRKKEIREKIIPWEGLARAGVISEDEANHIKILEKQSRENKNSTILSELELYTNTILNLLSKLGVNSRDEVLKNVLVLINDILLDLPNQEFADSLLKLSKLDESLPFDPFLKHLEDSNIDIKILSLYNLTILLSRAGKNDVKVNGEILNQIFGVLSTQLIDNNKDLHLPFIGIQLLQELVIVKQFKVTYLKNASSYFSPINKLISNMAKLPNSSGLQLLYNVLLTTWVLSFNADINKVLVHKFPELIGNLLTISKDSIKLKVVRMSVSILKNFISVSVSGSEKFKTIKLVLFHDGLNSIKVLQDRKFASNSSDEELSNDLAYLNDSLTEVVQNKLTSLDEYLTELENPNLISWSSPTHKSTEFWLENSGKFKDSSYKLVKKILEILSSKQTPIVKLILLNDLQFLIQNLGNDLVSFINEEKDGQYKLLIMGLLESNDGDSELKYQALKTIQLLVGHNF</sequence>
<evidence type="ECO:0000313" key="7">
    <source>
        <dbReference type="EMBL" id="CAK7894393.1"/>
    </source>
</evidence>
<dbReference type="Proteomes" id="UP001497600">
    <property type="component" value="Chromosome A"/>
</dbReference>
<comment type="subunit">
    <text evidence="5">V-ATPase is a heteromultimeric enzyme made up of two complexes: the ATP-hydrolytic V1 complex and the proton translocation V0 complex.</text>
</comment>
<evidence type="ECO:0000256" key="3">
    <source>
        <dbReference type="ARBA" id="ARBA00022781"/>
    </source>
</evidence>
<evidence type="ECO:0000256" key="1">
    <source>
        <dbReference type="ARBA" id="ARBA00008613"/>
    </source>
</evidence>
<keyword evidence="2 5" id="KW-0813">Transport</keyword>
<dbReference type="InterPro" id="IPR016024">
    <property type="entry name" value="ARM-type_fold"/>
</dbReference>
<accession>A0ABP0E7Z5</accession>
<comment type="similarity">
    <text evidence="1 5">Belongs to the V-ATPase H subunit family.</text>
</comment>
<dbReference type="Pfam" id="PF03224">
    <property type="entry name" value="V-ATPase_H_N"/>
    <property type="match status" value="1"/>
</dbReference>
<gene>
    <name evidence="7" type="primary">VMA13</name>
    <name evidence="7" type="ORF">CAAN4_A12222</name>
</gene>
<evidence type="ECO:0000256" key="5">
    <source>
        <dbReference type="PIRNR" id="PIRNR032184"/>
    </source>
</evidence>
<dbReference type="InterPro" id="IPR038497">
    <property type="entry name" value="ATPase_V1-cplx_hsu_C_sf"/>
</dbReference>
<dbReference type="SUPFAM" id="SSF48371">
    <property type="entry name" value="ARM repeat"/>
    <property type="match status" value="1"/>
</dbReference>
<feature type="domain" description="ATPase V1 complex subunit H C-terminal" evidence="6">
    <location>
        <begin position="350"/>
        <end position="474"/>
    </location>
</feature>
<organism evidence="7 8">
    <name type="scientific">[Candida] anglica</name>
    <dbReference type="NCBI Taxonomy" id="148631"/>
    <lineage>
        <taxon>Eukaryota</taxon>
        <taxon>Fungi</taxon>
        <taxon>Dikarya</taxon>
        <taxon>Ascomycota</taxon>
        <taxon>Saccharomycotina</taxon>
        <taxon>Pichiomycetes</taxon>
        <taxon>Debaryomycetaceae</taxon>
        <taxon>Kurtzmaniella</taxon>
    </lineage>
</organism>
<dbReference type="Pfam" id="PF11698">
    <property type="entry name" value="V-ATPase_H_C"/>
    <property type="match status" value="1"/>
</dbReference>
<proteinExistence type="inferred from homology"/>
<keyword evidence="8" id="KW-1185">Reference proteome</keyword>
<dbReference type="Gene3D" id="1.25.10.10">
    <property type="entry name" value="Leucine-rich Repeat Variant"/>
    <property type="match status" value="1"/>
</dbReference>
<dbReference type="InterPro" id="IPR011987">
    <property type="entry name" value="ATPase_V1-cplx_hsu_C"/>
</dbReference>
<dbReference type="EMBL" id="OZ004253">
    <property type="protein sequence ID" value="CAK7894393.1"/>
    <property type="molecule type" value="Genomic_DNA"/>
</dbReference>
<name>A0ABP0E7Z5_9ASCO</name>
<evidence type="ECO:0000259" key="6">
    <source>
        <dbReference type="Pfam" id="PF11698"/>
    </source>
</evidence>
<reference evidence="7 8" key="1">
    <citation type="submission" date="2024-01" db="EMBL/GenBank/DDBJ databases">
        <authorList>
            <consortium name="Genoscope - CEA"/>
            <person name="William W."/>
        </authorList>
    </citation>
    <scope>NUCLEOTIDE SEQUENCE [LARGE SCALE GENOMIC DNA]</scope>
    <source>
        <strain evidence="7 8">29B2s-10</strain>
    </source>
</reference>
<evidence type="ECO:0000256" key="4">
    <source>
        <dbReference type="ARBA" id="ARBA00023065"/>
    </source>
</evidence>
<dbReference type="PIRSF" id="PIRSF032184">
    <property type="entry name" value="ATPase_V1_H"/>
    <property type="match status" value="1"/>
</dbReference>
<dbReference type="InterPro" id="IPR004908">
    <property type="entry name" value="ATPase_V1-cplx_hsu"/>
</dbReference>
<protein>
    <recommendedName>
        <fullName evidence="5">V-type proton ATPase subunit H</fullName>
    </recommendedName>
</protein>
<dbReference type="PANTHER" id="PTHR10698">
    <property type="entry name" value="V-TYPE PROTON ATPASE SUBUNIT H"/>
    <property type="match status" value="1"/>
</dbReference>
<dbReference type="PANTHER" id="PTHR10698:SF0">
    <property type="entry name" value="V-TYPE PROTON ATPASE SUBUNIT H"/>
    <property type="match status" value="1"/>
</dbReference>
<dbReference type="Gene3D" id="1.25.40.150">
    <property type="entry name" value="V-type ATPase, subunit H, C-terminal domain"/>
    <property type="match status" value="1"/>
</dbReference>
<evidence type="ECO:0000256" key="2">
    <source>
        <dbReference type="ARBA" id="ARBA00022448"/>
    </source>
</evidence>
<keyword evidence="4 5" id="KW-0406">Ion transport</keyword>
<evidence type="ECO:0000313" key="8">
    <source>
        <dbReference type="Proteomes" id="UP001497600"/>
    </source>
</evidence>